<dbReference type="RefSeq" id="WP_043058262.1">
    <property type="nucleotide sequence ID" value="NZ_LXEY01000021.1"/>
</dbReference>
<keyword evidence="4" id="KW-0888">Threonine protease</keyword>
<proteinExistence type="predicted"/>
<sequence>MFSPNEPLGMEASFVAHLQQQHPELMPRHIESRPELMEATTITALKFADGVVMAGDRRATIGNRIASSHMEKVFAADSHSLVGVAGVAGVAIDMARLFAVELEHYEKLEGTQLSLLGKANRLAALVRGHLGHAMQGISAVPLFAGVTPATRDARIFSYDITGGRFEERNWQSIGSGSPYALTTLKRLWSPDATSHQAIEASLQAMIDAADADAGTAGPDPLKGLYPVVYVVTGDGVNKIAESVIAELVAGLEGKH</sequence>
<evidence type="ECO:0000256" key="5">
    <source>
        <dbReference type="ARBA" id="ARBA00022801"/>
    </source>
</evidence>
<dbReference type="CDD" id="cd01906">
    <property type="entry name" value="proteasome_protease_HslV"/>
    <property type="match status" value="1"/>
</dbReference>
<evidence type="ECO:0000256" key="2">
    <source>
        <dbReference type="ARBA" id="ARBA00022490"/>
    </source>
</evidence>
<dbReference type="PANTHER" id="PTHR32194">
    <property type="entry name" value="METALLOPROTEASE TLDD"/>
    <property type="match status" value="1"/>
</dbReference>
<dbReference type="InterPro" id="IPR029055">
    <property type="entry name" value="Ntn_hydrolases_N"/>
</dbReference>
<comment type="caution">
    <text evidence="10">The sequence shown here is derived from an EMBL/GenBank/DDBJ whole genome shotgun (WGS) entry which is preliminary data.</text>
</comment>
<evidence type="ECO:0000256" key="8">
    <source>
        <dbReference type="ARBA" id="ARBA00023145"/>
    </source>
</evidence>
<evidence type="ECO:0000256" key="7">
    <source>
        <dbReference type="ARBA" id="ARBA00022942"/>
    </source>
</evidence>
<organism evidence="10 11">
    <name type="scientific">Enteractinococcus helveticum</name>
    <dbReference type="NCBI Taxonomy" id="1837282"/>
    <lineage>
        <taxon>Bacteria</taxon>
        <taxon>Bacillati</taxon>
        <taxon>Actinomycetota</taxon>
        <taxon>Actinomycetes</taxon>
        <taxon>Micrococcales</taxon>
        <taxon>Micrococcaceae</taxon>
    </lineage>
</organism>
<dbReference type="PROSITE" id="PS51476">
    <property type="entry name" value="PROTEASOME_BETA_2"/>
    <property type="match status" value="1"/>
</dbReference>
<evidence type="ECO:0000256" key="3">
    <source>
        <dbReference type="ARBA" id="ARBA00022670"/>
    </source>
</evidence>
<dbReference type="GO" id="GO:0005737">
    <property type="term" value="C:cytoplasm"/>
    <property type="evidence" value="ECO:0007669"/>
    <property type="project" value="TreeGrafter"/>
</dbReference>
<dbReference type="GO" id="GO:0004298">
    <property type="term" value="F:threonine-type endopeptidase activity"/>
    <property type="evidence" value="ECO:0007669"/>
    <property type="project" value="UniProtKB-UniRule"/>
</dbReference>
<dbReference type="Pfam" id="PF00227">
    <property type="entry name" value="Proteasome"/>
    <property type="match status" value="1"/>
</dbReference>
<dbReference type="NCBIfam" id="TIGR03690">
    <property type="entry name" value="20S_bact_beta"/>
    <property type="match status" value="1"/>
</dbReference>
<dbReference type="InterPro" id="IPR022483">
    <property type="entry name" value="PSB_actinobac"/>
</dbReference>
<dbReference type="InterPro" id="IPR023333">
    <property type="entry name" value="Proteasome_suB-type"/>
</dbReference>
<dbReference type="Proteomes" id="UP000078292">
    <property type="component" value="Unassembled WGS sequence"/>
</dbReference>
<keyword evidence="7" id="KW-0647">Proteasome</keyword>
<dbReference type="OrthoDB" id="5174038at2"/>
<name>A0A1B7LX76_9MICC</name>
<keyword evidence="3" id="KW-0645">Protease</keyword>
<evidence type="ECO:0000313" key="11">
    <source>
        <dbReference type="Proteomes" id="UP000078292"/>
    </source>
</evidence>
<keyword evidence="2" id="KW-0963">Cytoplasm</keyword>
<reference evidence="10 11" key="1">
    <citation type="submission" date="2016-04" db="EMBL/GenBank/DDBJ databases">
        <title>First whole genome shotgun sequence of the bacterium Enteractinococcus sp. strain UASWS1574.</title>
        <authorList>
            <person name="Crovadore J."/>
            <person name="Chablais R."/>
            <person name="Lefort F."/>
        </authorList>
    </citation>
    <scope>NUCLEOTIDE SEQUENCE [LARGE SCALE GENOMIC DNA]</scope>
    <source>
        <strain evidence="10 11">UASWS1574</strain>
    </source>
</reference>
<dbReference type="InterPro" id="IPR001353">
    <property type="entry name" value="Proteasome_sua/b"/>
</dbReference>
<dbReference type="GO" id="GO:0010498">
    <property type="term" value="P:proteasomal protein catabolic process"/>
    <property type="evidence" value="ECO:0007669"/>
    <property type="project" value="UniProtKB-UniRule"/>
</dbReference>
<gene>
    <name evidence="10" type="ORF">A6F49_13360</name>
</gene>
<dbReference type="Gene3D" id="3.60.20.10">
    <property type="entry name" value="Glutamine Phosphoribosylpyrophosphate, subunit 1, domain 1"/>
    <property type="match status" value="1"/>
</dbReference>
<evidence type="ECO:0000256" key="1">
    <source>
        <dbReference type="ARBA" id="ARBA00001198"/>
    </source>
</evidence>
<keyword evidence="6" id="KW-0068">Autocatalytic cleavage</keyword>
<dbReference type="STRING" id="1837282.A6F49_13360"/>
<dbReference type="EMBL" id="LXEY01000021">
    <property type="protein sequence ID" value="OAV59762.1"/>
    <property type="molecule type" value="Genomic_DNA"/>
</dbReference>
<dbReference type="SUPFAM" id="SSF56235">
    <property type="entry name" value="N-terminal nucleophile aminohydrolases (Ntn hydrolases)"/>
    <property type="match status" value="1"/>
</dbReference>
<dbReference type="AlphaFoldDB" id="A0A1B7LX76"/>
<keyword evidence="5" id="KW-0378">Hydrolase</keyword>
<dbReference type="EC" id="3.4.25.1" evidence="9"/>
<accession>A0A1B7LX76</accession>
<dbReference type="PANTHER" id="PTHR32194:SF0">
    <property type="entry name" value="ATP-DEPENDENT PROTEASE SUBUNIT HSLV"/>
    <property type="match status" value="1"/>
</dbReference>
<evidence type="ECO:0000256" key="9">
    <source>
        <dbReference type="NCBIfam" id="TIGR03690"/>
    </source>
</evidence>
<evidence type="ECO:0000256" key="6">
    <source>
        <dbReference type="ARBA" id="ARBA00022813"/>
    </source>
</evidence>
<keyword evidence="11" id="KW-1185">Reference proteome</keyword>
<evidence type="ECO:0000256" key="4">
    <source>
        <dbReference type="ARBA" id="ARBA00022698"/>
    </source>
</evidence>
<keyword evidence="8" id="KW-0865">Zymogen</keyword>
<evidence type="ECO:0000313" key="10">
    <source>
        <dbReference type="EMBL" id="OAV59762.1"/>
    </source>
</evidence>
<dbReference type="GO" id="GO:0005839">
    <property type="term" value="C:proteasome core complex"/>
    <property type="evidence" value="ECO:0007669"/>
    <property type="project" value="UniProtKB-UniRule"/>
</dbReference>
<comment type="catalytic activity">
    <reaction evidence="1">
        <text>Cleavage of peptide bonds with very broad specificity.</text>
        <dbReference type="EC" id="3.4.25.1"/>
    </reaction>
</comment>
<protein>
    <recommendedName>
        <fullName evidence="9">Proteasome subunit beta</fullName>
        <ecNumber evidence="9">3.4.25.1</ecNumber>
    </recommendedName>
</protein>